<evidence type="ECO:0000259" key="1">
    <source>
        <dbReference type="Pfam" id="PF00462"/>
    </source>
</evidence>
<dbReference type="OrthoDB" id="18944at10239"/>
<dbReference type="Proteomes" id="UP000001849">
    <property type="component" value="Segment"/>
</dbReference>
<dbReference type="Gene3D" id="3.40.30.10">
    <property type="entry name" value="Glutaredoxin"/>
    <property type="match status" value="1"/>
</dbReference>
<name>B5LJ88_9CAUD</name>
<sequence length="81" mass="8869">MPATLYSKPNCPGCSLSEKVLTKEGIPFEKVDITVDQDAYKHVTEVLGYSAAPVIQWENSEGTVGGHFSGFDPDKIRAIQR</sequence>
<dbReference type="EMBL" id="EU826466">
    <property type="protein sequence ID" value="ACH62085.1"/>
    <property type="molecule type" value="Genomic_DNA"/>
</dbReference>
<protein>
    <submittedName>
        <fullName evidence="2">Redoxin</fullName>
    </submittedName>
</protein>
<dbReference type="RefSeq" id="YP_002224995.1">
    <property type="nucleotide sequence ID" value="NC_011273.1"/>
</dbReference>
<accession>B5LJ88</accession>
<dbReference type="GeneID" id="6920781"/>
<dbReference type="InterPro" id="IPR036249">
    <property type="entry name" value="Thioredoxin-like_sf"/>
</dbReference>
<evidence type="ECO:0000313" key="3">
    <source>
        <dbReference type="Proteomes" id="UP000001849"/>
    </source>
</evidence>
<keyword evidence="3" id="KW-1185">Reference proteome</keyword>
<reference evidence="2 3" key="1">
    <citation type="submission" date="2008-06" db="EMBL/GenBank/DDBJ databases">
        <authorList>
            <person name="Smith A.L."/>
            <person name="Paladin E.C."/>
            <person name="Jacobs-Sera D."/>
            <person name="Hendirx R.W."/>
            <person name="Hatfull G.F."/>
        </authorList>
    </citation>
    <scope>NUCLEOTIDE SEQUENCE [LARGE SCALE GENOMIC DNA]</scope>
</reference>
<dbReference type="CDD" id="cd02976">
    <property type="entry name" value="NrdH"/>
    <property type="match status" value="1"/>
</dbReference>
<gene>
    <name evidence="2" type="primary">77</name>
    <name evidence="2" type="ORF">MYRNA_77</name>
</gene>
<dbReference type="PROSITE" id="PS51354">
    <property type="entry name" value="GLUTAREDOXIN_2"/>
    <property type="match status" value="1"/>
</dbReference>
<evidence type="ECO:0000313" key="2">
    <source>
        <dbReference type="EMBL" id="ACH62085.1"/>
    </source>
</evidence>
<dbReference type="KEGG" id="vg:6920781"/>
<feature type="domain" description="Glutaredoxin" evidence="1">
    <location>
        <begin position="4"/>
        <end position="55"/>
    </location>
</feature>
<dbReference type="InterPro" id="IPR002109">
    <property type="entry name" value="Glutaredoxin"/>
</dbReference>
<dbReference type="SUPFAM" id="SSF52833">
    <property type="entry name" value="Thioredoxin-like"/>
    <property type="match status" value="1"/>
</dbReference>
<proteinExistence type="predicted"/>
<organism evidence="2 3">
    <name type="scientific">Mycobacterium phage Myrna</name>
    <dbReference type="NCBI Taxonomy" id="546805"/>
    <lineage>
        <taxon>Viruses</taxon>
        <taxon>Duplodnaviria</taxon>
        <taxon>Heunggongvirae</taxon>
        <taxon>Uroviricota</taxon>
        <taxon>Caudoviricetes</taxon>
        <taxon>Ceeclamvirinae</taxon>
        <taxon>Myrnavirus</taxon>
        <taxon>Myrnavirus myrna</taxon>
    </lineage>
</organism>
<dbReference type="Pfam" id="PF00462">
    <property type="entry name" value="Glutaredoxin"/>
    <property type="match status" value="1"/>
</dbReference>